<keyword evidence="7 9" id="KW-0472">Membrane</keyword>
<dbReference type="GO" id="GO:0016020">
    <property type="term" value="C:membrane"/>
    <property type="evidence" value="ECO:0007669"/>
    <property type="project" value="UniProtKB-SubCell"/>
</dbReference>
<dbReference type="PROSITE" id="PS50893">
    <property type="entry name" value="ABC_TRANSPORTER_2"/>
    <property type="match status" value="2"/>
</dbReference>
<dbReference type="SMART" id="SM00382">
    <property type="entry name" value="AAA"/>
    <property type="match status" value="2"/>
</dbReference>
<comment type="function">
    <text evidence="8">ABC-type transporter; part of the gene cluster that mediates the biosynthesis of the phomopsins, a group of hexapeptide mycotoxins which infects lupins and causes lupinosis disease in livestock.</text>
</comment>
<feature type="transmembrane region" description="Helical" evidence="9">
    <location>
        <begin position="158"/>
        <end position="177"/>
    </location>
</feature>
<dbReference type="Pfam" id="PF00005">
    <property type="entry name" value="ABC_tran"/>
    <property type="match status" value="2"/>
</dbReference>
<dbReference type="PROSITE" id="PS00211">
    <property type="entry name" value="ABC_TRANSPORTER_1"/>
    <property type="match status" value="2"/>
</dbReference>
<dbReference type="EMBL" id="MU856883">
    <property type="protein sequence ID" value="KAK4155637.1"/>
    <property type="molecule type" value="Genomic_DNA"/>
</dbReference>
<evidence type="ECO:0000256" key="5">
    <source>
        <dbReference type="ARBA" id="ARBA00022840"/>
    </source>
</evidence>
<reference evidence="12" key="2">
    <citation type="submission" date="2023-05" db="EMBL/GenBank/DDBJ databases">
        <authorList>
            <consortium name="Lawrence Berkeley National Laboratory"/>
            <person name="Steindorff A."/>
            <person name="Hensen N."/>
            <person name="Bonometti L."/>
            <person name="Westerberg I."/>
            <person name="Brannstrom I.O."/>
            <person name="Guillou S."/>
            <person name="Cros-Aarteil S."/>
            <person name="Calhoun S."/>
            <person name="Haridas S."/>
            <person name="Kuo A."/>
            <person name="Mondo S."/>
            <person name="Pangilinan J."/>
            <person name="Riley R."/>
            <person name="Labutti K."/>
            <person name="Andreopoulos B."/>
            <person name="Lipzen A."/>
            <person name="Chen C."/>
            <person name="Yanf M."/>
            <person name="Daum C."/>
            <person name="Ng V."/>
            <person name="Clum A."/>
            <person name="Ohm R."/>
            <person name="Martin F."/>
            <person name="Silar P."/>
            <person name="Natvig D."/>
            <person name="Lalanne C."/>
            <person name="Gautier V."/>
            <person name="Ament-Velasquez S.L."/>
            <person name="Kruys A."/>
            <person name="Hutchinson M.I."/>
            <person name="Powell A.J."/>
            <person name="Barry K."/>
            <person name="Miller A.N."/>
            <person name="Grigoriev I.V."/>
            <person name="Debuchy R."/>
            <person name="Gladieux P."/>
            <person name="Thoren M.H."/>
            <person name="Johannesson H."/>
        </authorList>
    </citation>
    <scope>NUCLEOTIDE SEQUENCE</scope>
    <source>
        <strain evidence="12">CBS 538.74</strain>
    </source>
</reference>
<evidence type="ECO:0000256" key="6">
    <source>
        <dbReference type="ARBA" id="ARBA00022989"/>
    </source>
</evidence>
<dbReference type="GO" id="GO:0140359">
    <property type="term" value="F:ABC-type transporter activity"/>
    <property type="evidence" value="ECO:0007669"/>
    <property type="project" value="InterPro"/>
</dbReference>
<feature type="transmembrane region" description="Helical" evidence="9">
    <location>
        <begin position="310"/>
        <end position="331"/>
    </location>
</feature>
<dbReference type="InterPro" id="IPR056227">
    <property type="entry name" value="TMD0_ABC"/>
</dbReference>
<comment type="subcellular location">
    <subcellularLocation>
        <location evidence="1">Membrane</location>
        <topology evidence="1">Multi-pass membrane protein</topology>
    </subcellularLocation>
</comment>
<dbReference type="FunFam" id="1.20.1560.10:FF:000066">
    <property type="entry name" value="ABC multidrug transporter (Eurofung)"/>
    <property type="match status" value="1"/>
</dbReference>
<dbReference type="Gene3D" id="3.40.50.300">
    <property type="entry name" value="P-loop containing nucleotide triphosphate hydrolases"/>
    <property type="match status" value="2"/>
</dbReference>
<feature type="transmembrane region" description="Helical" evidence="9">
    <location>
        <begin position="33"/>
        <end position="55"/>
    </location>
</feature>
<keyword evidence="3 9" id="KW-0812">Transmembrane</keyword>
<dbReference type="Proteomes" id="UP001302745">
    <property type="component" value="Unassembled WGS sequence"/>
</dbReference>
<accession>A0AAN6VQV7</accession>
<dbReference type="InterPro" id="IPR003439">
    <property type="entry name" value="ABC_transporter-like_ATP-bd"/>
</dbReference>
<gene>
    <name evidence="12" type="ORF">C8A00DRAFT_13338</name>
</gene>
<dbReference type="Gene3D" id="1.20.1560.10">
    <property type="entry name" value="ABC transporter type 1, transmembrane domain"/>
    <property type="match status" value="2"/>
</dbReference>
<dbReference type="FunFam" id="3.40.50.300:FF:000630">
    <property type="entry name" value="ATP-binding cassette (ABC) transporter, putative"/>
    <property type="match status" value="1"/>
</dbReference>
<sequence>MTQPCSIEVEDAWGPQVRGCGTDFDLTLLFHEVVLSIGPLGVAICWAALCIWQLARREAIVASPVLHRVKVGGHAVLALLQTALLALSVSLGSGIALTRATIAASCLAIVGSLMLLVVSHLEHGRSVRASTLLLLYLAFSILADAMRARTLWTMPRANAVAAILTASCACKLVLLVIERRPKAVRSGHRQPTPDEQADIFSRAFLWWLVPLFRLGRETPTLTSDSLPDIELKLTLPGDLDPDQDAVDHSASELKRPSIFLHLFAVRGWLLLSCIPPRLCYTGFLFAQPFLVQKATEFLAGPVGPNTYKVGGGLIGAYVIVYVGIGAAQAFYRHCTARVITAIRADLVTKIHDHTLKLSSSTSSKDAASTLMSSDVERFAVGSRNMHEIWACLIELALSLWLLEEQLGVATAATGGLTVVFLGLTSLVVGTAGRRQNAWLKSVETRIAGTTQALKAIKGVKMTGVASIIRRDLTRLRKAEVGKMRRFRYILLVVLWAMWVPVIMAPIVGFTLYNVAIGPQSGRILTPALVYRCLTIFGLFGNAVATLLQSLLDVVTAGAALVRIQAFLLGDNTRRDNRVFLPPSRDAPPDDTVEEMPLLPSSPRVLSDKPIRLQRLSQTLGHTHVQAALQLTRACAGWSADGPLIVRDANLEVTAPTVVAVVGPTGSGKTTLLQLLLGETQCAAGSVAISTRRIGYCSQTPWLTHESIRNNIVGSERFDEGWYNTVLQATALEQDLSMMPAGDSTDVGNAGSGLSGGQKKRIALARAIYSRAAVLILDDPFNGLDGQTETAVLSALLGPQGLLRKHETLVIWATSSAQQVRLANRVISLTDTGNVRKRDSLLRATGRIDTSISQEGKKGDSSDESADSGTRDLSTIEAVQGIVVGAASDDDDIQAPAKDPAAYRYYIGGGGKRKFLIFLGTIAVFVVGNMVSQVWAVRWAENNVVDPNYRQGFYIGLYFAIGAVQLITWTAAALFFILVIAEKAADRCHGALLDTVLSAPMSFFDSTAAGKTINRFSQDLQLIDTELPYNLMGAITQFLVAIGQCGIIIYGSPWSGLAVPVVAVAVYWLQRAYLPTSRQLRVLEIEAKGPLFSHFLETLSGLATIRALRWTAAYAHKNRAAVTTSQKPFFLLFEAQNWLNLVLDLITAGLAVCIMGVGVATRSQASSTLGLALFSAAGFGATAKNLIQHWTQLEISMGAIERVRTFTQETASEELWQHKTTVAGAGDPDADPKAWHGRGSITFQHVSARYTPSSPLVLRDVSFNIQPGQRYAICGRTGSGKSTLVATLLRLMPLDGGTILVDDADISTLHPDQVRSRFITLPQEPVLTSGTVRDNMQLYEPDCGDGEMMAALEAFGLWDTIDAKGGLDAAFLTGDELLSQGQRQLFCFARSTLQRGNMVIFDEPSSQSDRATGQMMERAIRETFSRHTVLCVAHKLSTILGFDTVIVMDAGSIAESGNPKALLQDKTSLFSVLMESQRDQVRDEQD</sequence>
<feature type="transmembrane region" description="Helical" evidence="9">
    <location>
        <begin position="1137"/>
        <end position="1160"/>
    </location>
</feature>
<feature type="transmembrane region" description="Helical" evidence="9">
    <location>
        <begin position="102"/>
        <end position="121"/>
    </location>
</feature>
<dbReference type="PROSITE" id="PS50929">
    <property type="entry name" value="ABC_TM1F"/>
    <property type="match status" value="2"/>
</dbReference>
<dbReference type="CDD" id="cd18580">
    <property type="entry name" value="ABC_6TM_ABCC_D2"/>
    <property type="match status" value="1"/>
</dbReference>
<evidence type="ECO:0000259" key="11">
    <source>
        <dbReference type="PROSITE" id="PS50929"/>
    </source>
</evidence>
<dbReference type="InterPro" id="IPR027417">
    <property type="entry name" value="P-loop_NTPase"/>
</dbReference>
<evidence type="ECO:0000313" key="12">
    <source>
        <dbReference type="EMBL" id="KAK4155637.1"/>
    </source>
</evidence>
<dbReference type="GO" id="GO:0005524">
    <property type="term" value="F:ATP binding"/>
    <property type="evidence" value="ECO:0007669"/>
    <property type="project" value="UniProtKB-KW"/>
</dbReference>
<dbReference type="InterPro" id="IPR017871">
    <property type="entry name" value="ABC_transporter-like_CS"/>
</dbReference>
<proteinExistence type="predicted"/>
<dbReference type="CDD" id="cd03244">
    <property type="entry name" value="ABCC_MRP_domain2"/>
    <property type="match status" value="1"/>
</dbReference>
<feature type="domain" description="ABC transporter" evidence="10">
    <location>
        <begin position="610"/>
        <end position="855"/>
    </location>
</feature>
<dbReference type="GO" id="GO:0016887">
    <property type="term" value="F:ATP hydrolysis activity"/>
    <property type="evidence" value="ECO:0007669"/>
    <property type="project" value="InterPro"/>
</dbReference>
<keyword evidence="2" id="KW-0813">Transport</keyword>
<evidence type="ECO:0000256" key="8">
    <source>
        <dbReference type="ARBA" id="ARBA00059074"/>
    </source>
</evidence>
<feature type="transmembrane region" description="Helical" evidence="9">
    <location>
        <begin position="408"/>
        <end position="431"/>
    </location>
</feature>
<dbReference type="Pfam" id="PF24357">
    <property type="entry name" value="TMD0_ABC"/>
    <property type="match status" value="1"/>
</dbReference>
<evidence type="ECO:0000256" key="9">
    <source>
        <dbReference type="SAM" id="Phobius"/>
    </source>
</evidence>
<evidence type="ECO:0000259" key="10">
    <source>
        <dbReference type="PROSITE" id="PS50893"/>
    </source>
</evidence>
<name>A0AAN6VQV7_9PEZI</name>
<dbReference type="InterPro" id="IPR050173">
    <property type="entry name" value="ABC_transporter_C-like"/>
</dbReference>
<dbReference type="FunFam" id="1.20.1560.10:FF:000055">
    <property type="entry name" value="ABC multidrug transporter (Eurofung)"/>
    <property type="match status" value="1"/>
</dbReference>
<dbReference type="SUPFAM" id="SSF90123">
    <property type="entry name" value="ABC transporter transmembrane region"/>
    <property type="match status" value="2"/>
</dbReference>
<feature type="transmembrane region" description="Helical" evidence="9">
    <location>
        <begin position="1056"/>
        <end position="1073"/>
    </location>
</feature>
<feature type="domain" description="ABC transmembrane type-1" evidence="11">
    <location>
        <begin position="278"/>
        <end position="555"/>
    </location>
</feature>
<dbReference type="Pfam" id="PF00664">
    <property type="entry name" value="ABC_membrane"/>
    <property type="match status" value="1"/>
</dbReference>
<dbReference type="InterPro" id="IPR044726">
    <property type="entry name" value="ABCC_6TM_D2"/>
</dbReference>
<evidence type="ECO:0000256" key="4">
    <source>
        <dbReference type="ARBA" id="ARBA00022741"/>
    </source>
</evidence>
<dbReference type="InterPro" id="IPR003593">
    <property type="entry name" value="AAA+_ATPase"/>
</dbReference>
<keyword evidence="5" id="KW-0067">ATP-binding</keyword>
<feature type="transmembrane region" description="Helical" evidence="9">
    <location>
        <begin position="76"/>
        <end position="96"/>
    </location>
</feature>
<organism evidence="12 13">
    <name type="scientific">Chaetomidium leptoderma</name>
    <dbReference type="NCBI Taxonomy" id="669021"/>
    <lineage>
        <taxon>Eukaryota</taxon>
        <taxon>Fungi</taxon>
        <taxon>Dikarya</taxon>
        <taxon>Ascomycota</taxon>
        <taxon>Pezizomycotina</taxon>
        <taxon>Sordariomycetes</taxon>
        <taxon>Sordariomycetidae</taxon>
        <taxon>Sordariales</taxon>
        <taxon>Chaetomiaceae</taxon>
        <taxon>Chaetomidium</taxon>
    </lineage>
</organism>
<feature type="transmembrane region" description="Helical" evidence="9">
    <location>
        <begin position="914"/>
        <end position="934"/>
    </location>
</feature>
<evidence type="ECO:0000256" key="2">
    <source>
        <dbReference type="ARBA" id="ARBA00022448"/>
    </source>
</evidence>
<dbReference type="InterPro" id="IPR011527">
    <property type="entry name" value="ABC1_TM_dom"/>
</dbReference>
<protein>
    <submittedName>
        <fullName evidence="12">Uncharacterized protein</fullName>
    </submittedName>
</protein>
<feature type="transmembrane region" description="Helical" evidence="9">
    <location>
        <begin position="528"/>
        <end position="547"/>
    </location>
</feature>
<comment type="caution">
    <text evidence="12">The sequence shown here is derived from an EMBL/GenBank/DDBJ whole genome shotgun (WGS) entry which is preliminary data.</text>
</comment>
<feature type="transmembrane region" description="Helical" evidence="9">
    <location>
        <begin position="486"/>
        <end position="508"/>
    </location>
</feature>
<keyword evidence="4" id="KW-0547">Nucleotide-binding</keyword>
<dbReference type="InterPro" id="IPR036640">
    <property type="entry name" value="ABC1_TM_sf"/>
</dbReference>
<evidence type="ECO:0000256" key="1">
    <source>
        <dbReference type="ARBA" id="ARBA00004141"/>
    </source>
</evidence>
<reference evidence="12" key="1">
    <citation type="journal article" date="2023" name="Mol. Phylogenet. Evol.">
        <title>Genome-scale phylogeny and comparative genomics of the fungal order Sordariales.</title>
        <authorList>
            <person name="Hensen N."/>
            <person name="Bonometti L."/>
            <person name="Westerberg I."/>
            <person name="Brannstrom I.O."/>
            <person name="Guillou S."/>
            <person name="Cros-Aarteil S."/>
            <person name="Calhoun S."/>
            <person name="Haridas S."/>
            <person name="Kuo A."/>
            <person name="Mondo S."/>
            <person name="Pangilinan J."/>
            <person name="Riley R."/>
            <person name="LaButti K."/>
            <person name="Andreopoulos B."/>
            <person name="Lipzen A."/>
            <person name="Chen C."/>
            <person name="Yan M."/>
            <person name="Daum C."/>
            <person name="Ng V."/>
            <person name="Clum A."/>
            <person name="Steindorff A."/>
            <person name="Ohm R.A."/>
            <person name="Martin F."/>
            <person name="Silar P."/>
            <person name="Natvig D.O."/>
            <person name="Lalanne C."/>
            <person name="Gautier V."/>
            <person name="Ament-Velasquez S.L."/>
            <person name="Kruys A."/>
            <person name="Hutchinson M.I."/>
            <person name="Powell A.J."/>
            <person name="Barry K."/>
            <person name="Miller A.N."/>
            <person name="Grigoriev I.V."/>
            <person name="Debuchy R."/>
            <person name="Gladieux P."/>
            <person name="Hiltunen Thoren M."/>
            <person name="Johannesson H."/>
        </authorList>
    </citation>
    <scope>NUCLEOTIDE SEQUENCE</scope>
    <source>
        <strain evidence="12">CBS 538.74</strain>
    </source>
</reference>
<evidence type="ECO:0000256" key="7">
    <source>
        <dbReference type="ARBA" id="ARBA00023136"/>
    </source>
</evidence>
<dbReference type="PANTHER" id="PTHR24223:SF399">
    <property type="entry name" value="ABC TRANSPORTER ATNG"/>
    <property type="match status" value="1"/>
</dbReference>
<feature type="transmembrane region" description="Helical" evidence="9">
    <location>
        <begin position="954"/>
        <end position="980"/>
    </location>
</feature>
<feature type="domain" description="ABC transporter" evidence="10">
    <location>
        <begin position="1240"/>
        <end position="1474"/>
    </location>
</feature>
<evidence type="ECO:0000256" key="3">
    <source>
        <dbReference type="ARBA" id="ARBA00022692"/>
    </source>
</evidence>
<dbReference type="SUPFAM" id="SSF52540">
    <property type="entry name" value="P-loop containing nucleoside triphosphate hydrolases"/>
    <property type="match status" value="2"/>
</dbReference>
<feature type="transmembrane region" description="Helical" evidence="9">
    <location>
        <begin position="1166"/>
        <end position="1186"/>
    </location>
</feature>
<keyword evidence="6 9" id="KW-1133">Transmembrane helix</keyword>
<feature type="domain" description="ABC transmembrane type-1" evidence="11">
    <location>
        <begin position="914"/>
        <end position="1193"/>
    </location>
</feature>
<evidence type="ECO:0000313" key="13">
    <source>
        <dbReference type="Proteomes" id="UP001302745"/>
    </source>
</evidence>
<dbReference type="PANTHER" id="PTHR24223">
    <property type="entry name" value="ATP-BINDING CASSETTE SUB-FAMILY C"/>
    <property type="match status" value="1"/>
</dbReference>
<keyword evidence="13" id="KW-1185">Reference proteome</keyword>